<dbReference type="CDD" id="cd05117">
    <property type="entry name" value="STKc_CAMK"/>
    <property type="match status" value="1"/>
</dbReference>
<dbReference type="Pfam" id="PF00069">
    <property type="entry name" value="Pkinase"/>
    <property type="match status" value="1"/>
</dbReference>
<feature type="domain" description="Protein kinase" evidence="6">
    <location>
        <begin position="66"/>
        <end position="328"/>
    </location>
</feature>
<dbReference type="OrthoDB" id="40902at2759"/>
<evidence type="ECO:0000259" key="6">
    <source>
        <dbReference type="PROSITE" id="PS50011"/>
    </source>
</evidence>
<dbReference type="PROSITE" id="PS00107">
    <property type="entry name" value="PROTEIN_KINASE_ATP"/>
    <property type="match status" value="1"/>
</dbReference>
<evidence type="ECO:0000313" key="9">
    <source>
        <dbReference type="Proteomes" id="UP000332933"/>
    </source>
</evidence>
<dbReference type="Gene3D" id="3.30.200.20">
    <property type="entry name" value="Phosphorylase Kinase, domain 1"/>
    <property type="match status" value="1"/>
</dbReference>
<dbReference type="AlphaFoldDB" id="A0A485KQS4"/>
<dbReference type="SMART" id="SM00220">
    <property type="entry name" value="S_TKc"/>
    <property type="match status" value="1"/>
</dbReference>
<keyword evidence="4" id="KW-0723">Serine/threonine-protein kinase</keyword>
<dbReference type="GO" id="GO:0005524">
    <property type="term" value="F:ATP binding"/>
    <property type="evidence" value="ECO:0007669"/>
    <property type="project" value="UniProtKB-UniRule"/>
</dbReference>
<evidence type="ECO:0000256" key="5">
    <source>
        <dbReference type="SAM" id="MobiDB-lite"/>
    </source>
</evidence>
<keyword evidence="4" id="KW-0418">Kinase</keyword>
<dbReference type="InterPro" id="IPR000719">
    <property type="entry name" value="Prot_kinase_dom"/>
</dbReference>
<keyword evidence="9" id="KW-1185">Reference proteome</keyword>
<proteinExistence type="inferred from homology"/>
<evidence type="ECO:0000256" key="4">
    <source>
        <dbReference type="RuleBase" id="RU000304"/>
    </source>
</evidence>
<sequence>MGNHCGGGLLEWCWGSSDDNCPSPRQPPRPKRGPSSDSLLRNVQNPHVNALLAVEHDAKLNFRKTFVLGRKLGKGSFATVYECGEIATKKTYACKVYDRNKLDAATLECALTEPYLLRRMYHPGILRCQGFYKEDDMYVLVMEELRGGDIFDKLRETKSHIQERDMCRLVKMFLEALVYIHKRNIVHRDLKLENLMLESTSENACLKIVDFGFAIQVPSDEPTLTEVLGTPGYMAPEIIRGGPYGKPVDVWSAGVIVYTLLCGYPPFHHDRVSNVNTLFRAICYGYYFFDSPYWNDISDDAKDLISKMLQVDPTARATAEQLLEHAWFTQQQPPLPASPRAQVNTLKIIGSLRSFNRILKARVAEHKLDAASHHEELTKLAHEKIQALDNTAAAAPVVDLAESTLLPATRYSVQ</sequence>
<dbReference type="EMBL" id="CAADRA010005238">
    <property type="protein sequence ID" value="VFT87430.1"/>
    <property type="molecule type" value="Genomic_DNA"/>
</dbReference>
<reference evidence="7" key="2">
    <citation type="submission" date="2019-06" db="EMBL/GenBank/DDBJ databases">
        <title>Genomics analysis of Aphanomyces spp. identifies a new class of oomycete effector associated with host adaptation.</title>
        <authorList>
            <person name="Gaulin E."/>
        </authorList>
    </citation>
    <scope>NUCLEOTIDE SEQUENCE</scope>
    <source>
        <strain evidence="7">CBS 578.67</strain>
    </source>
</reference>
<keyword evidence="4" id="KW-0808">Transferase</keyword>
<evidence type="ECO:0000313" key="8">
    <source>
        <dbReference type="EMBL" id="VFT87430.1"/>
    </source>
</evidence>
<evidence type="ECO:0000313" key="7">
    <source>
        <dbReference type="EMBL" id="KAF0698833.1"/>
    </source>
</evidence>
<dbReference type="FunFam" id="1.10.510.10:FF:000571">
    <property type="entry name" value="Maternal embryonic leucine zipper kinase"/>
    <property type="match status" value="1"/>
</dbReference>
<comment type="similarity">
    <text evidence="4">Belongs to the protein kinase superfamily.</text>
</comment>
<feature type="binding site" evidence="3">
    <location>
        <position position="95"/>
    </location>
    <ligand>
        <name>ATP</name>
        <dbReference type="ChEBI" id="CHEBI:30616"/>
    </ligand>
</feature>
<dbReference type="SUPFAM" id="SSF56112">
    <property type="entry name" value="Protein kinase-like (PK-like)"/>
    <property type="match status" value="1"/>
</dbReference>
<feature type="region of interest" description="Disordered" evidence="5">
    <location>
        <begin position="21"/>
        <end position="40"/>
    </location>
</feature>
<protein>
    <submittedName>
        <fullName evidence="8">Aste57867_10557 protein</fullName>
    </submittedName>
</protein>
<name>A0A485KQS4_9STRA</name>
<keyword evidence="2 3" id="KW-0067">ATP-binding</keyword>
<dbReference type="InterPro" id="IPR011009">
    <property type="entry name" value="Kinase-like_dom_sf"/>
</dbReference>
<accession>A0A485KQS4</accession>
<keyword evidence="1 3" id="KW-0547">Nucleotide-binding</keyword>
<dbReference type="PROSITE" id="PS50011">
    <property type="entry name" value="PROTEIN_KINASE_DOM"/>
    <property type="match status" value="1"/>
</dbReference>
<dbReference type="InterPro" id="IPR017441">
    <property type="entry name" value="Protein_kinase_ATP_BS"/>
</dbReference>
<dbReference type="Gene3D" id="1.10.510.10">
    <property type="entry name" value="Transferase(Phosphotransferase) domain 1"/>
    <property type="match status" value="1"/>
</dbReference>
<gene>
    <name evidence="8" type="primary">Aste57867_10557</name>
    <name evidence="7" type="ORF">As57867_010517</name>
    <name evidence="8" type="ORF">ASTE57867_10557</name>
</gene>
<dbReference type="PANTHER" id="PTHR24347">
    <property type="entry name" value="SERINE/THREONINE-PROTEIN KINASE"/>
    <property type="match status" value="1"/>
</dbReference>
<dbReference type="InterPro" id="IPR008271">
    <property type="entry name" value="Ser/Thr_kinase_AS"/>
</dbReference>
<dbReference type="GO" id="GO:0004674">
    <property type="term" value="F:protein serine/threonine kinase activity"/>
    <property type="evidence" value="ECO:0007669"/>
    <property type="project" value="UniProtKB-KW"/>
</dbReference>
<dbReference type="EMBL" id="VJMH01005217">
    <property type="protein sequence ID" value="KAF0698833.1"/>
    <property type="molecule type" value="Genomic_DNA"/>
</dbReference>
<reference evidence="8 9" key="1">
    <citation type="submission" date="2019-03" db="EMBL/GenBank/DDBJ databases">
        <authorList>
            <person name="Gaulin E."/>
            <person name="Dumas B."/>
        </authorList>
    </citation>
    <scope>NUCLEOTIDE SEQUENCE [LARGE SCALE GENOMIC DNA]</scope>
    <source>
        <strain evidence="8">CBS 568.67</strain>
    </source>
</reference>
<evidence type="ECO:0000256" key="3">
    <source>
        <dbReference type="PROSITE-ProRule" id="PRU10141"/>
    </source>
</evidence>
<organism evidence="8 9">
    <name type="scientific">Aphanomyces stellatus</name>
    <dbReference type="NCBI Taxonomy" id="120398"/>
    <lineage>
        <taxon>Eukaryota</taxon>
        <taxon>Sar</taxon>
        <taxon>Stramenopiles</taxon>
        <taxon>Oomycota</taxon>
        <taxon>Saprolegniomycetes</taxon>
        <taxon>Saprolegniales</taxon>
        <taxon>Verrucalvaceae</taxon>
        <taxon>Aphanomyces</taxon>
    </lineage>
</organism>
<evidence type="ECO:0000256" key="2">
    <source>
        <dbReference type="ARBA" id="ARBA00022840"/>
    </source>
</evidence>
<dbReference type="Proteomes" id="UP000332933">
    <property type="component" value="Unassembled WGS sequence"/>
</dbReference>
<evidence type="ECO:0000256" key="1">
    <source>
        <dbReference type="ARBA" id="ARBA00022741"/>
    </source>
</evidence>
<dbReference type="PROSITE" id="PS00108">
    <property type="entry name" value="PROTEIN_KINASE_ST"/>
    <property type="match status" value="1"/>
</dbReference>